<accession>A0ABP0ID73</accession>
<evidence type="ECO:0000256" key="1">
    <source>
        <dbReference type="SAM" id="MobiDB-lite"/>
    </source>
</evidence>
<evidence type="ECO:0000313" key="2">
    <source>
        <dbReference type="EMBL" id="CAK8999457.1"/>
    </source>
</evidence>
<keyword evidence="3" id="KW-1185">Reference proteome</keyword>
<protein>
    <submittedName>
        <fullName evidence="2">Uncharacterized protein</fullName>
    </submittedName>
</protein>
<dbReference type="EMBL" id="CAXAMM010003335">
    <property type="protein sequence ID" value="CAK8999457.1"/>
    <property type="molecule type" value="Genomic_DNA"/>
</dbReference>
<feature type="region of interest" description="Disordered" evidence="1">
    <location>
        <begin position="1"/>
        <end position="29"/>
    </location>
</feature>
<name>A0ABP0ID73_9DINO</name>
<comment type="caution">
    <text evidence="2">The sequence shown here is derived from an EMBL/GenBank/DDBJ whole genome shotgun (WGS) entry which is preliminary data.</text>
</comment>
<dbReference type="Proteomes" id="UP001642464">
    <property type="component" value="Unassembled WGS sequence"/>
</dbReference>
<organism evidence="2 3">
    <name type="scientific">Durusdinium trenchii</name>
    <dbReference type="NCBI Taxonomy" id="1381693"/>
    <lineage>
        <taxon>Eukaryota</taxon>
        <taxon>Sar</taxon>
        <taxon>Alveolata</taxon>
        <taxon>Dinophyceae</taxon>
        <taxon>Suessiales</taxon>
        <taxon>Symbiodiniaceae</taxon>
        <taxon>Durusdinium</taxon>
    </lineage>
</organism>
<sequence>MAPKKRKSASGSDAKAKAAKLPDGGDSDKSQWIRQLTAWYDDTVLSNGGPAAYLTSKYADEADWNWPACIDLW</sequence>
<proteinExistence type="predicted"/>
<reference evidence="2 3" key="1">
    <citation type="submission" date="2024-02" db="EMBL/GenBank/DDBJ databases">
        <authorList>
            <person name="Chen Y."/>
            <person name="Shah S."/>
            <person name="Dougan E. K."/>
            <person name="Thang M."/>
            <person name="Chan C."/>
        </authorList>
    </citation>
    <scope>NUCLEOTIDE SEQUENCE [LARGE SCALE GENOMIC DNA]</scope>
</reference>
<evidence type="ECO:0000313" key="3">
    <source>
        <dbReference type="Proteomes" id="UP001642464"/>
    </source>
</evidence>
<gene>
    <name evidence="2" type="ORF">SCF082_LOCUS6053</name>
</gene>